<proteinExistence type="predicted"/>
<evidence type="ECO:0000313" key="1">
    <source>
        <dbReference type="EMBL" id="MFC5507572.1"/>
    </source>
</evidence>
<keyword evidence="2" id="KW-1185">Reference proteome</keyword>
<evidence type="ECO:0000313" key="2">
    <source>
        <dbReference type="Proteomes" id="UP001596060"/>
    </source>
</evidence>
<comment type="caution">
    <text evidence="1">The sequence shown here is derived from an EMBL/GenBank/DDBJ whole genome shotgun (WGS) entry which is preliminary data.</text>
</comment>
<dbReference type="RefSeq" id="WP_377817500.1">
    <property type="nucleotide sequence ID" value="NZ_JBHSLU010000063.1"/>
</dbReference>
<sequence>MTQLQLFDSVAMRWNAGRSTYRPAQEPIDTSRFFVERVREALAREFVVTHHYSRSFPAAIACYGLMERVGPHQTRLSGVAVFSVSMQPRAADAYGATGEAFCELGRFVLLDDVAGNGETFFLARAIRQLGIDKAGPDGRAKYKLCLAYSDPVPRTDIKGNVTLTGHIGRIYASASAAYCGRSSSRTLWLAPDGTSLSQRALSKLRSDDTGARYAYEMLIGHGAPPIGPGEPSRAYVRRALREGPFRRLHHPGNHAYILPCGTHSDRSRVRKLVDKGLPRPRTTDPLRA</sequence>
<reference evidence="2" key="1">
    <citation type="journal article" date="2019" name="Int. J. Syst. Evol. Microbiol.">
        <title>The Global Catalogue of Microorganisms (GCM) 10K type strain sequencing project: providing services to taxonomists for standard genome sequencing and annotation.</title>
        <authorList>
            <consortium name="The Broad Institute Genomics Platform"/>
            <consortium name="The Broad Institute Genome Sequencing Center for Infectious Disease"/>
            <person name="Wu L."/>
            <person name="Ma J."/>
        </authorList>
    </citation>
    <scope>NUCLEOTIDE SEQUENCE [LARGE SCALE GENOMIC DNA]</scope>
    <source>
        <strain evidence="2">CCUG 43117</strain>
    </source>
</reference>
<accession>A0ABW0P746</accession>
<organism evidence="1 2">
    <name type="scientific">Bosea massiliensis</name>
    <dbReference type="NCBI Taxonomy" id="151419"/>
    <lineage>
        <taxon>Bacteria</taxon>
        <taxon>Pseudomonadati</taxon>
        <taxon>Pseudomonadota</taxon>
        <taxon>Alphaproteobacteria</taxon>
        <taxon>Hyphomicrobiales</taxon>
        <taxon>Boseaceae</taxon>
        <taxon>Bosea</taxon>
    </lineage>
</organism>
<name>A0ABW0P746_9HYPH</name>
<dbReference type="EMBL" id="JBHSLU010000063">
    <property type="protein sequence ID" value="MFC5507572.1"/>
    <property type="molecule type" value="Genomic_DNA"/>
</dbReference>
<dbReference type="Proteomes" id="UP001596060">
    <property type="component" value="Unassembled WGS sequence"/>
</dbReference>
<gene>
    <name evidence="1" type="ORF">ACFPN9_20220</name>
</gene>
<protein>
    <submittedName>
        <fullName evidence="1">Uncharacterized protein</fullName>
    </submittedName>
</protein>
<dbReference type="Pfam" id="PF25680">
    <property type="entry name" value="Mom"/>
    <property type="match status" value="1"/>
</dbReference>
<dbReference type="InterPro" id="IPR057895">
    <property type="entry name" value="Mom"/>
</dbReference>